<dbReference type="InterPro" id="IPR007219">
    <property type="entry name" value="XnlR_reg_dom"/>
</dbReference>
<dbReference type="SMART" id="SM00066">
    <property type="entry name" value="GAL4"/>
    <property type="match status" value="1"/>
</dbReference>
<dbReference type="SMART" id="SM00906">
    <property type="entry name" value="Fungal_trans"/>
    <property type="match status" value="1"/>
</dbReference>
<reference evidence="9" key="1">
    <citation type="journal article" date="2015" name="BMC Genomics">
        <title>Draft genome of a commonly misdiagnosed multidrug resistant pathogen Candida auris.</title>
        <authorList>
            <person name="Chatterjee S."/>
            <person name="Alampalli S.V."/>
            <person name="Nageshan R.K."/>
            <person name="Chettiar S.T."/>
            <person name="Joshi S."/>
            <person name="Tatu U.S."/>
        </authorList>
    </citation>
    <scope>NUCLEOTIDE SEQUENCE [LARGE SCALE GENOMIC DNA]</scope>
    <source>
        <strain evidence="9">6684</strain>
    </source>
</reference>
<comment type="caution">
    <text evidence="8">The sequence shown here is derived from an EMBL/GenBank/DDBJ whole genome shotgun (WGS) entry which is preliminary data.</text>
</comment>
<dbReference type="PROSITE" id="PS00463">
    <property type="entry name" value="ZN2_CY6_FUNGAL_1"/>
    <property type="match status" value="1"/>
</dbReference>
<dbReference type="InterPro" id="IPR036864">
    <property type="entry name" value="Zn2-C6_fun-type_DNA-bd_sf"/>
</dbReference>
<evidence type="ECO:0000256" key="4">
    <source>
        <dbReference type="ARBA" id="ARBA00023163"/>
    </source>
</evidence>
<evidence type="ECO:0000256" key="6">
    <source>
        <dbReference type="SAM" id="MobiDB-lite"/>
    </source>
</evidence>
<dbReference type="AlphaFoldDB" id="A0A0L0NQT4"/>
<dbReference type="PROSITE" id="PS50048">
    <property type="entry name" value="ZN2_CY6_FUNGAL_2"/>
    <property type="match status" value="1"/>
</dbReference>
<keyword evidence="1" id="KW-0479">Metal-binding</keyword>
<keyword evidence="2" id="KW-0805">Transcription regulation</keyword>
<keyword evidence="3" id="KW-0238">DNA-binding</keyword>
<protein>
    <recommendedName>
        <fullName evidence="7">Zn(2)-C6 fungal-type domain-containing protein</fullName>
    </recommendedName>
</protein>
<dbReference type="VEuPathDB" id="FungiDB:CJI97_002581"/>
<dbReference type="PANTHER" id="PTHR47424">
    <property type="entry name" value="REGULATORY PROTEIN GAL4"/>
    <property type="match status" value="1"/>
</dbReference>
<dbReference type="InterPro" id="IPR001138">
    <property type="entry name" value="Zn2Cys6_DnaBD"/>
</dbReference>
<dbReference type="GO" id="GO:0006351">
    <property type="term" value="P:DNA-templated transcription"/>
    <property type="evidence" value="ECO:0007669"/>
    <property type="project" value="InterPro"/>
</dbReference>
<dbReference type="Proteomes" id="UP000037122">
    <property type="component" value="Unassembled WGS sequence"/>
</dbReference>
<dbReference type="PANTHER" id="PTHR47424:SF3">
    <property type="entry name" value="REGULATORY PROTEIN GAL4"/>
    <property type="match status" value="1"/>
</dbReference>
<feature type="domain" description="Zn(2)-C6 fungal-type" evidence="7">
    <location>
        <begin position="30"/>
        <end position="62"/>
    </location>
</feature>
<dbReference type="VEuPathDB" id="FungiDB:B9J08_001920"/>
<proteinExistence type="predicted"/>
<feature type="region of interest" description="Disordered" evidence="6">
    <location>
        <begin position="137"/>
        <end position="183"/>
    </location>
</feature>
<dbReference type="CDD" id="cd00067">
    <property type="entry name" value="GAL4"/>
    <property type="match status" value="1"/>
</dbReference>
<dbReference type="EMBL" id="LGST01000062">
    <property type="protein sequence ID" value="KND96015.1"/>
    <property type="molecule type" value="Genomic_DNA"/>
</dbReference>
<dbReference type="VEuPathDB" id="FungiDB:QG37_07730"/>
<dbReference type="CDD" id="cd12148">
    <property type="entry name" value="fungal_TF_MHR"/>
    <property type="match status" value="1"/>
</dbReference>
<evidence type="ECO:0000259" key="7">
    <source>
        <dbReference type="PROSITE" id="PS50048"/>
    </source>
</evidence>
<keyword evidence="5" id="KW-0539">Nucleus</keyword>
<dbReference type="VEuPathDB" id="FungiDB:CJI96_0000377"/>
<name>A0A0L0NQT4_CANAR</name>
<organism evidence="8 9">
    <name type="scientific">Candidozyma auris</name>
    <name type="common">Yeast</name>
    <name type="synonym">Candida auris</name>
    <dbReference type="NCBI Taxonomy" id="498019"/>
    <lineage>
        <taxon>Eukaryota</taxon>
        <taxon>Fungi</taxon>
        <taxon>Dikarya</taxon>
        <taxon>Ascomycota</taxon>
        <taxon>Saccharomycotina</taxon>
        <taxon>Pichiomycetes</taxon>
        <taxon>Metschnikowiaceae</taxon>
        <taxon>Candidozyma</taxon>
    </lineage>
</organism>
<dbReference type="Pfam" id="PF04082">
    <property type="entry name" value="Fungal_trans"/>
    <property type="match status" value="1"/>
</dbReference>
<sequence length="778" mass="87968">MSFNETVIPCIRTRKRRLVPPEKRKKASFSCDRCKLRKIACQRRAPSQRCDGCERAGTECETTIKRKKKVKGPIENIGLHYKCLLALIQFLFPEIDVNNIDALIDLGERNGVVMPSRYGGKDDKTLTDLSLLITSGRVPPSSRASSIDLRESQPEAKLEESDDLAGDVSLAPTELPPFSPEKSSPLPFSLPLVHQDLVVTDHHGNKHMVGPSGSAALFDSSLKTLQSMFNLDIFNSPSLQHAFRGNSVISSNNEPINLKELTFLHHQNFPYLEDISFEEGNYLTECFFSNVHPRNPCFVRRIFNLDYEKFWNSVRSKSPDKYLSHHTICCIYMVWLLGRLFNPANIPSVDESVATRYLNVVKLCLSDITLTPTLDGIRTLMLLAIYMENTTKRECSYVLTALAARQAVTLGFNREAVVTQNPDVMRVEELKRVWWTIFTMEVLTSCQMGRSSTIRISDVNVSYPLYYDVVNSSEFPSAYRAVLDLSRNMYDILKYRQVVNRNEDLLSKENLERAVLLDRQLSCTMLKVDPALLNLSMISDYKIHLLMRFHYYRILLILPTFLRVAQAPQCWANPELQTLVSLCLSLCIASANVAQASCTSNILNGTVHADIFFTFHAVMGLIVGFCLLSDSEVSKIMRVGVEIEELEHAIDKVRQLALKDNSSYLGTSHKLSKFIDALICGYEYIKTQRHHRNTYGSVEPCSGAHGTVLDMFAATKTKVKVEEDMFDQTFDEYFIRPGRGELSDSHPPYEGNAPFGDIGFGFPGQERFISDGVIPNEF</sequence>
<evidence type="ECO:0000313" key="8">
    <source>
        <dbReference type="EMBL" id="KND96015.1"/>
    </source>
</evidence>
<dbReference type="Pfam" id="PF00172">
    <property type="entry name" value="Zn_clus"/>
    <property type="match status" value="1"/>
</dbReference>
<dbReference type="GO" id="GO:0008270">
    <property type="term" value="F:zinc ion binding"/>
    <property type="evidence" value="ECO:0007669"/>
    <property type="project" value="InterPro"/>
</dbReference>
<dbReference type="SUPFAM" id="SSF57701">
    <property type="entry name" value="Zn2/Cys6 DNA-binding domain"/>
    <property type="match status" value="1"/>
</dbReference>
<evidence type="ECO:0000256" key="5">
    <source>
        <dbReference type="ARBA" id="ARBA00023242"/>
    </source>
</evidence>
<evidence type="ECO:0000256" key="1">
    <source>
        <dbReference type="ARBA" id="ARBA00022723"/>
    </source>
</evidence>
<evidence type="ECO:0000256" key="2">
    <source>
        <dbReference type="ARBA" id="ARBA00023015"/>
    </source>
</evidence>
<keyword evidence="4" id="KW-0804">Transcription</keyword>
<evidence type="ECO:0000313" key="9">
    <source>
        <dbReference type="Proteomes" id="UP000037122"/>
    </source>
</evidence>
<gene>
    <name evidence="8" type="ORF">QG37_07730</name>
</gene>
<dbReference type="VEuPathDB" id="FungiDB:CJJ07_004653"/>
<accession>A0A0L0NQT4</accession>
<dbReference type="InterPro" id="IPR051127">
    <property type="entry name" value="Fungal_SecMet_Regulators"/>
</dbReference>
<dbReference type="GO" id="GO:0000981">
    <property type="term" value="F:DNA-binding transcription factor activity, RNA polymerase II-specific"/>
    <property type="evidence" value="ECO:0007669"/>
    <property type="project" value="InterPro"/>
</dbReference>
<dbReference type="Gene3D" id="4.10.240.10">
    <property type="entry name" value="Zn(2)-C6 fungal-type DNA-binding domain"/>
    <property type="match status" value="1"/>
</dbReference>
<dbReference type="GO" id="GO:0003677">
    <property type="term" value="F:DNA binding"/>
    <property type="evidence" value="ECO:0007669"/>
    <property type="project" value="UniProtKB-KW"/>
</dbReference>
<feature type="compositionally biased region" description="Basic and acidic residues" evidence="6">
    <location>
        <begin position="148"/>
        <end position="159"/>
    </location>
</feature>
<evidence type="ECO:0000256" key="3">
    <source>
        <dbReference type="ARBA" id="ARBA00023125"/>
    </source>
</evidence>
<dbReference type="VEuPathDB" id="FungiDB:CJJ09_001562"/>